<dbReference type="EMBL" id="NPCC01000005">
    <property type="protein sequence ID" value="PAE90195.1"/>
    <property type="molecule type" value="Genomic_DNA"/>
</dbReference>
<sequence>MASLTLEEIETILDDMKKKLNVVNASVITSDSVSPAKHDDLIALHAHVMRSPSFSISEMDEIVQELGQLRGRKS</sequence>
<dbReference type="AlphaFoldDB" id="A0A268P4F9"/>
<dbReference type="InterPro" id="IPR009507">
    <property type="entry name" value="UPF0435"/>
</dbReference>
<proteinExistence type="predicted"/>
<dbReference type="Proteomes" id="UP000216207">
    <property type="component" value="Unassembled WGS sequence"/>
</dbReference>
<evidence type="ECO:0000313" key="2">
    <source>
        <dbReference type="Proteomes" id="UP000216207"/>
    </source>
</evidence>
<protein>
    <submittedName>
        <fullName evidence="1">Uncharacterized protein</fullName>
    </submittedName>
</protein>
<comment type="caution">
    <text evidence="1">The sequence shown here is derived from an EMBL/GenBank/DDBJ whole genome shotgun (WGS) entry which is preliminary data.</text>
</comment>
<reference evidence="1 2" key="1">
    <citation type="submission" date="2017-07" db="EMBL/GenBank/DDBJ databases">
        <title>Isolation and whole genome analysis of endospore-forming bacteria from heroin.</title>
        <authorList>
            <person name="Kalinowski J."/>
            <person name="Ahrens B."/>
            <person name="Al-Dilaimi A."/>
            <person name="Winkler A."/>
            <person name="Wibberg D."/>
            <person name="Schleenbecker U."/>
            <person name="Ruckert C."/>
            <person name="Wolfel R."/>
            <person name="Grass G."/>
        </authorList>
    </citation>
    <scope>NUCLEOTIDE SEQUENCE [LARGE SCALE GENOMIC DNA]</scope>
    <source>
        <strain evidence="1 2">7539</strain>
    </source>
</reference>
<gene>
    <name evidence="1" type="ORF">CHH72_04210</name>
</gene>
<dbReference type="Pfam" id="PF06569">
    <property type="entry name" value="DUF1128"/>
    <property type="match status" value="1"/>
</dbReference>
<accession>A0A268P4F9</accession>
<dbReference type="RefSeq" id="WP_095326176.1">
    <property type="nucleotide sequence ID" value="NZ_NPCC01000005.1"/>
</dbReference>
<name>A0A268P4F9_SHOCL</name>
<evidence type="ECO:0000313" key="1">
    <source>
        <dbReference type="EMBL" id="PAE90195.1"/>
    </source>
</evidence>
<organism evidence="1 2">
    <name type="scientific">Shouchella clausii</name>
    <name type="common">Alkalihalobacillus clausii</name>
    <dbReference type="NCBI Taxonomy" id="79880"/>
    <lineage>
        <taxon>Bacteria</taxon>
        <taxon>Bacillati</taxon>
        <taxon>Bacillota</taxon>
        <taxon>Bacilli</taxon>
        <taxon>Bacillales</taxon>
        <taxon>Bacillaceae</taxon>
        <taxon>Shouchella</taxon>
    </lineage>
</organism>